<evidence type="ECO:0000256" key="4">
    <source>
        <dbReference type="ARBA" id="ARBA00009413"/>
    </source>
</evidence>
<dbReference type="CDD" id="cd09633">
    <property type="entry name" value="Deltex_C"/>
    <property type="match status" value="1"/>
</dbReference>
<organism evidence="17 18">
    <name type="scientific">Atractosteus spatula</name>
    <name type="common">Alligator gar</name>
    <name type="synonym">Lepisosteus spatula</name>
    <dbReference type="NCBI Taxonomy" id="7917"/>
    <lineage>
        <taxon>Eukaryota</taxon>
        <taxon>Metazoa</taxon>
        <taxon>Chordata</taxon>
        <taxon>Craniata</taxon>
        <taxon>Vertebrata</taxon>
        <taxon>Euteleostomi</taxon>
        <taxon>Actinopterygii</taxon>
        <taxon>Neopterygii</taxon>
        <taxon>Holostei</taxon>
        <taxon>Semionotiformes</taxon>
        <taxon>Lepisosteidae</taxon>
        <taxon>Atractosteus</taxon>
    </lineage>
</organism>
<dbReference type="GO" id="GO:0007219">
    <property type="term" value="P:Notch signaling pathway"/>
    <property type="evidence" value="ECO:0007669"/>
    <property type="project" value="UniProtKB-KW"/>
</dbReference>
<feature type="domain" description="WWE" evidence="16">
    <location>
        <begin position="14"/>
        <end position="94"/>
    </location>
</feature>
<dbReference type="AlphaFoldDB" id="A0A8J7NWX7"/>
<evidence type="ECO:0000256" key="10">
    <source>
        <dbReference type="ARBA" id="ARBA00022833"/>
    </source>
</evidence>
<feature type="non-terminal residue" evidence="17">
    <location>
        <position position="759"/>
    </location>
</feature>
<dbReference type="SUPFAM" id="SSF117839">
    <property type="entry name" value="WWE domain"/>
    <property type="match status" value="2"/>
</dbReference>
<dbReference type="Pfam" id="PF18102">
    <property type="entry name" value="DTC"/>
    <property type="match status" value="1"/>
</dbReference>
<feature type="domain" description="RING-type" evidence="15">
    <location>
        <begin position="550"/>
        <end position="611"/>
    </location>
</feature>
<name>A0A8J7NWX7_ATRSP</name>
<evidence type="ECO:0000256" key="11">
    <source>
        <dbReference type="ARBA" id="ARBA00022976"/>
    </source>
</evidence>
<dbReference type="UniPathway" id="UPA00143"/>
<dbReference type="InterPro" id="IPR039398">
    <property type="entry name" value="Deltex_fam"/>
</dbReference>
<dbReference type="Pfam" id="PF00097">
    <property type="entry name" value="zf-C3HC4"/>
    <property type="match status" value="1"/>
</dbReference>
<dbReference type="GO" id="GO:0005737">
    <property type="term" value="C:cytoplasm"/>
    <property type="evidence" value="ECO:0007669"/>
    <property type="project" value="UniProtKB-SubCell"/>
</dbReference>
<feature type="compositionally biased region" description="Basic residues" evidence="14">
    <location>
        <begin position="516"/>
        <end position="528"/>
    </location>
</feature>
<keyword evidence="9 12" id="KW-0863">Zinc-finger</keyword>
<dbReference type="CDD" id="cd16671">
    <property type="entry name" value="RING-H2_DTX1_4"/>
    <property type="match status" value="1"/>
</dbReference>
<evidence type="ECO:0000256" key="12">
    <source>
        <dbReference type="PROSITE-ProRule" id="PRU00175"/>
    </source>
</evidence>
<protein>
    <recommendedName>
        <fullName evidence="13">E3 ubiquitin-protein ligase</fullName>
        <ecNumber evidence="13">2.3.2.27</ecNumber>
    </recommendedName>
</protein>
<keyword evidence="5 13" id="KW-0963">Cytoplasm</keyword>
<comment type="subcellular location">
    <subcellularLocation>
        <location evidence="2 13">Cytoplasm</location>
    </subcellularLocation>
</comment>
<evidence type="ECO:0000256" key="13">
    <source>
        <dbReference type="RuleBase" id="RU367105"/>
    </source>
</evidence>
<dbReference type="Gene3D" id="3.30.390.130">
    <property type="match status" value="1"/>
</dbReference>
<dbReference type="FunFam" id="3.30.720.50:FF:000004">
    <property type="entry name" value="Probable E3 ubiquitin-protein ligase DTX2"/>
    <property type="match status" value="1"/>
</dbReference>
<comment type="similarity">
    <text evidence="4 13">Belongs to the Deltex family.</text>
</comment>
<dbReference type="SMART" id="SM00678">
    <property type="entry name" value="WWE"/>
    <property type="match status" value="2"/>
</dbReference>
<feature type="domain" description="WWE" evidence="16">
    <location>
        <begin position="95"/>
        <end position="171"/>
    </location>
</feature>
<dbReference type="InterPro" id="IPR004170">
    <property type="entry name" value="WWE_dom"/>
</dbReference>
<comment type="catalytic activity">
    <reaction evidence="1 13">
        <text>S-ubiquitinyl-[E2 ubiquitin-conjugating enzyme]-L-cysteine + [acceptor protein]-L-lysine = [E2 ubiquitin-conjugating enzyme]-L-cysteine + N(6)-ubiquitinyl-[acceptor protein]-L-lysine.</text>
        <dbReference type="EC" id="2.3.2.27"/>
    </reaction>
</comment>
<evidence type="ECO:0000313" key="17">
    <source>
        <dbReference type="EMBL" id="MBN3321242.1"/>
    </source>
</evidence>
<dbReference type="GO" id="GO:0016567">
    <property type="term" value="P:protein ubiquitination"/>
    <property type="evidence" value="ECO:0007669"/>
    <property type="project" value="UniProtKB-UniRule"/>
</dbReference>
<keyword evidence="10 13" id="KW-0862">Zinc</keyword>
<keyword evidence="8" id="KW-0677">Repeat</keyword>
<keyword evidence="17" id="KW-0436">Ligase</keyword>
<comment type="caution">
    <text evidence="17">The sequence shown here is derived from an EMBL/GenBank/DDBJ whole genome shotgun (WGS) entry which is preliminary data.</text>
</comment>
<dbReference type="InterPro" id="IPR037197">
    <property type="entry name" value="WWE_dom_sf"/>
</dbReference>
<dbReference type="FunFam" id="3.30.40.10:FF:000097">
    <property type="entry name" value="E3 ubiquitin-protein ligase DTX4"/>
    <property type="match status" value="1"/>
</dbReference>
<dbReference type="Gene3D" id="3.30.40.10">
    <property type="entry name" value="Zinc/RING finger domain, C3HC4 (zinc finger)"/>
    <property type="match status" value="1"/>
</dbReference>
<keyword evidence="18" id="KW-1185">Reference proteome</keyword>
<dbReference type="PROSITE" id="PS50089">
    <property type="entry name" value="ZF_RING_2"/>
    <property type="match status" value="1"/>
</dbReference>
<dbReference type="EMBL" id="JAAWVO010054243">
    <property type="protein sequence ID" value="MBN3321242.1"/>
    <property type="molecule type" value="Genomic_DNA"/>
</dbReference>
<dbReference type="InterPro" id="IPR001841">
    <property type="entry name" value="Znf_RING"/>
</dbReference>
<dbReference type="PANTHER" id="PTHR12622">
    <property type="entry name" value="DELTEX-RELATED"/>
    <property type="match status" value="1"/>
</dbReference>
<evidence type="ECO:0000256" key="1">
    <source>
        <dbReference type="ARBA" id="ARBA00000900"/>
    </source>
</evidence>
<keyword evidence="6 13" id="KW-0808">Transferase</keyword>
<accession>A0A8J7NWX7</accession>
<evidence type="ECO:0000256" key="3">
    <source>
        <dbReference type="ARBA" id="ARBA00004906"/>
    </source>
</evidence>
<feature type="region of interest" description="Disordered" evidence="14">
    <location>
        <begin position="499"/>
        <end position="530"/>
    </location>
</feature>
<sequence length="759" mass="84707">MARPGSALMIPVNGLGYAPQNLARVVVWEWLNEHGRWRPYSAAVCHHIENVLKSDSRGTVVLGQVDPQLVPYIIDLQSMHQFRQDTGTMRPVQRNFYDPSSAPGKGVVWEWENDSGSWTPYDMEICVTIQNAYEKQHPWLDLTSLGFCYLIDFNSMAQTNRQSQRKRRLRRRMDLAYPLTMGSIPKSQSWPVGASSGQPCSCQQCILVNSTRAASNAILASQRRKVYVGANGATGTLTMVRQSNTFAGTSLWAPPSSGTGHTHTQRHCAAPRENFPGDISTILFLLLFHDFGNQDVRFRLIYHYNLCTSCQRDTSNMQAAAERVDTLFLSAALSAELRLVGPRFHQIALKLMPFLSITNRLLLDPSAERLTVPPGSRAPWPERGRIEMKADDVNSALCLNLKRQHFSAETNRLFAIPSTLPFILRQLTFLSRCSVWVALCNTHKRQSKDDTHQVPALPVKNLTGSGPVHPALAGMTGILMCAAGLPVCLTRAPKPILHPPPINKSDMKPVPGVNGIRRKTKKKHLKRGKNPEDVVRRYTEKVKVVPDEDCTICMERLVTSSGYEGVLSHKGVKPELVGKLGKCGHMYHLLCLVAMYNNGNKDGSLQCPTCKAIYGEKTGTQPPGKMEYHVIPHCLPGYPESKTIRIKSAFFFCPQTNEHPNPGKKFSARGFPRHCYLPDNEKGRKVLKLLIIAWDRRLIFTIGTSNTTGESDTVVWNEIHHKTEFGSNLTGHGYPDPNYLDNVLTELSAQGVCEDALKD</sequence>
<dbReference type="InterPro" id="IPR018957">
    <property type="entry name" value="Znf_C3HC4_RING-type"/>
</dbReference>
<dbReference type="InterPro" id="IPR018123">
    <property type="entry name" value="WWE-dom_subgr"/>
</dbReference>
<evidence type="ECO:0000256" key="8">
    <source>
        <dbReference type="ARBA" id="ARBA00022737"/>
    </source>
</evidence>
<dbReference type="SMART" id="SM00184">
    <property type="entry name" value="RING"/>
    <property type="match status" value="1"/>
</dbReference>
<keyword evidence="11" id="KW-0914">Notch signaling pathway</keyword>
<dbReference type="PROSITE" id="PS50918">
    <property type="entry name" value="WWE"/>
    <property type="match status" value="2"/>
</dbReference>
<dbReference type="InterPro" id="IPR013083">
    <property type="entry name" value="Znf_RING/FYVE/PHD"/>
</dbReference>
<dbReference type="GO" id="GO:0016874">
    <property type="term" value="F:ligase activity"/>
    <property type="evidence" value="ECO:0007669"/>
    <property type="project" value="UniProtKB-KW"/>
</dbReference>
<dbReference type="FunFam" id="3.30.390.130:FF:000001">
    <property type="entry name" value="Probable E3 ubiquitin-protein ligase DTX3"/>
    <property type="match status" value="1"/>
</dbReference>
<comment type="pathway">
    <text evidence="3 13">Protein modification; protein ubiquitination.</text>
</comment>
<evidence type="ECO:0000256" key="5">
    <source>
        <dbReference type="ARBA" id="ARBA00022490"/>
    </source>
</evidence>
<dbReference type="SUPFAM" id="SSF57850">
    <property type="entry name" value="RING/U-box"/>
    <property type="match status" value="1"/>
</dbReference>
<dbReference type="GO" id="GO:0061630">
    <property type="term" value="F:ubiquitin protein ligase activity"/>
    <property type="evidence" value="ECO:0007669"/>
    <property type="project" value="UniProtKB-UniRule"/>
</dbReference>
<dbReference type="Pfam" id="PF02825">
    <property type="entry name" value="WWE"/>
    <property type="match status" value="2"/>
</dbReference>
<dbReference type="Proteomes" id="UP000736164">
    <property type="component" value="Unassembled WGS sequence"/>
</dbReference>
<feature type="non-terminal residue" evidence="17">
    <location>
        <position position="1"/>
    </location>
</feature>
<dbReference type="InterPro" id="IPR039396">
    <property type="entry name" value="Deltex_C"/>
</dbReference>
<evidence type="ECO:0000256" key="2">
    <source>
        <dbReference type="ARBA" id="ARBA00004496"/>
    </source>
</evidence>
<proteinExistence type="inferred from homology"/>
<gene>
    <name evidence="17" type="primary">Dtx1</name>
    <name evidence="17" type="ORF">GTO95_0002554</name>
</gene>
<evidence type="ECO:0000256" key="6">
    <source>
        <dbReference type="ARBA" id="ARBA00022679"/>
    </source>
</evidence>
<evidence type="ECO:0000256" key="7">
    <source>
        <dbReference type="ARBA" id="ARBA00022723"/>
    </source>
</evidence>
<evidence type="ECO:0000256" key="14">
    <source>
        <dbReference type="SAM" id="MobiDB-lite"/>
    </source>
</evidence>
<evidence type="ECO:0000259" key="15">
    <source>
        <dbReference type="PROSITE" id="PS50089"/>
    </source>
</evidence>
<reference evidence="17" key="1">
    <citation type="journal article" date="2021" name="Cell">
        <title>Tracing the genetic footprints of vertebrate landing in non-teleost ray-finned fishes.</title>
        <authorList>
            <person name="Bi X."/>
            <person name="Wang K."/>
            <person name="Yang L."/>
            <person name="Pan H."/>
            <person name="Jiang H."/>
            <person name="Wei Q."/>
            <person name="Fang M."/>
            <person name="Yu H."/>
            <person name="Zhu C."/>
            <person name="Cai Y."/>
            <person name="He Y."/>
            <person name="Gan X."/>
            <person name="Zeng H."/>
            <person name="Yu D."/>
            <person name="Zhu Y."/>
            <person name="Jiang H."/>
            <person name="Qiu Q."/>
            <person name="Yang H."/>
            <person name="Zhang Y.E."/>
            <person name="Wang W."/>
            <person name="Zhu M."/>
            <person name="He S."/>
            <person name="Zhang G."/>
        </authorList>
    </citation>
    <scope>NUCLEOTIDE SEQUENCE</scope>
    <source>
        <strain evidence="17">Allg_001</strain>
    </source>
</reference>
<evidence type="ECO:0000256" key="9">
    <source>
        <dbReference type="ARBA" id="ARBA00022771"/>
    </source>
</evidence>
<dbReference type="EC" id="2.3.2.27" evidence="13"/>
<dbReference type="InterPro" id="IPR039399">
    <property type="entry name" value="Deltex_C_sf"/>
</dbReference>
<evidence type="ECO:0000259" key="16">
    <source>
        <dbReference type="PROSITE" id="PS50918"/>
    </source>
</evidence>
<dbReference type="Gene3D" id="3.30.720.50">
    <property type="match status" value="2"/>
</dbReference>
<dbReference type="FunFam" id="3.30.720.50:FF:000005">
    <property type="entry name" value="Probable E3 ubiquitin-protein ligase DTX2"/>
    <property type="match status" value="1"/>
</dbReference>
<dbReference type="GO" id="GO:0008270">
    <property type="term" value="F:zinc ion binding"/>
    <property type="evidence" value="ECO:0007669"/>
    <property type="project" value="UniProtKB-KW"/>
</dbReference>
<keyword evidence="7 13" id="KW-0479">Metal-binding</keyword>
<evidence type="ECO:0000313" key="18">
    <source>
        <dbReference type="Proteomes" id="UP000736164"/>
    </source>
</evidence>